<proteinExistence type="predicted"/>
<keyword evidence="2" id="KW-1185">Reference proteome</keyword>
<sequence length="448" mass="44122">TPSVNLDTFAGTTAHIATGVTVGSGNPAISATLQAWSVTNDGTVTGGNTVKLDQGGTFTNTAAATVTGTLTAITFGYKPFGLPPAGGPGTLNNYGTITGGVEGVTMWLGGTVNNYYGGLIKTDTGVNAVSIGQGTSRTLYNAGTIQSNKTTGFSTGVLIQGGPSTFTNTSTGVIFGDYNGVYGSATAVWTSFSNAGSITSNRGAAVEATGGGTITNSGTIANTGSAGNAADWNGILVRNTAAAEIINSGTISGKTNAITFAAAAGVPAGATHTLRLQTGSVLVGNVVGGTGTDNLILEGTGTEGIAKFSNFETLTMNGVDWTLTGNGTFSTTTTVQAGTLRINGQLTSPAVGVQSGGTLTGNGTVVGNVTNNTGGNVRVDSGTLAFNGNYIHQMGAFLTVGVTPSANGVLAITGTGHTATINGGTVRVMAGVGSYAPSTQYTILTTTG</sequence>
<accession>A0A7C9VGV1</accession>
<evidence type="ECO:0008006" key="3">
    <source>
        <dbReference type="Google" id="ProtNLM"/>
    </source>
</evidence>
<protein>
    <recommendedName>
        <fullName evidence="3">Autotransporter outer membrane beta-barrel domain-containing protein</fullName>
    </recommendedName>
</protein>
<evidence type="ECO:0000313" key="2">
    <source>
        <dbReference type="Proteomes" id="UP000480266"/>
    </source>
</evidence>
<feature type="non-terminal residue" evidence="1">
    <location>
        <position position="448"/>
    </location>
</feature>
<organism evidence="1 2">
    <name type="scientific">Candidatus Afipia apatlaquensis</name>
    <dbReference type="NCBI Taxonomy" id="2712852"/>
    <lineage>
        <taxon>Bacteria</taxon>
        <taxon>Pseudomonadati</taxon>
        <taxon>Pseudomonadota</taxon>
        <taxon>Alphaproteobacteria</taxon>
        <taxon>Hyphomicrobiales</taxon>
        <taxon>Nitrobacteraceae</taxon>
        <taxon>Afipia</taxon>
    </lineage>
</organism>
<name>A0A7C9VGV1_9BRAD</name>
<dbReference type="Proteomes" id="UP000480266">
    <property type="component" value="Unassembled WGS sequence"/>
</dbReference>
<feature type="non-terminal residue" evidence="1">
    <location>
        <position position="1"/>
    </location>
</feature>
<evidence type="ECO:0000313" key="1">
    <source>
        <dbReference type="EMBL" id="NGX95469.1"/>
    </source>
</evidence>
<reference evidence="1" key="1">
    <citation type="submission" date="2020-02" db="EMBL/GenBank/DDBJ databases">
        <title>Draft genome sequence of Candidatus Afipia apatlaquensis IBT-C3, a potential strain for decolorization of textile dyes.</title>
        <authorList>
            <person name="Sanchez-Reyes A."/>
            <person name="Breton-Deval L."/>
            <person name="Mangelson H."/>
            <person name="Sanchez-Flores A."/>
        </authorList>
    </citation>
    <scope>NUCLEOTIDE SEQUENCE [LARGE SCALE GENOMIC DNA]</scope>
    <source>
        <strain evidence="1">IBT-C3</strain>
    </source>
</reference>
<comment type="caution">
    <text evidence="1">The sequence shown here is derived from an EMBL/GenBank/DDBJ whole genome shotgun (WGS) entry which is preliminary data.</text>
</comment>
<dbReference type="EMBL" id="JAAMRR010000506">
    <property type="protein sequence ID" value="NGX95469.1"/>
    <property type="molecule type" value="Genomic_DNA"/>
</dbReference>
<gene>
    <name evidence="1" type="ORF">G4V63_09650</name>
</gene>
<dbReference type="AlphaFoldDB" id="A0A7C9VGV1"/>